<comment type="caution">
    <text evidence="2">The sequence shown here is derived from an EMBL/GenBank/DDBJ whole genome shotgun (WGS) entry which is preliminary data.</text>
</comment>
<dbReference type="RefSeq" id="WP_167941661.1">
    <property type="nucleotide sequence ID" value="NZ_JAATJA010000002.1"/>
</dbReference>
<organism evidence="2 3">
    <name type="scientific">Desulfobaculum xiamenense</name>
    <dbReference type="NCBI Taxonomy" id="995050"/>
    <lineage>
        <taxon>Bacteria</taxon>
        <taxon>Pseudomonadati</taxon>
        <taxon>Thermodesulfobacteriota</taxon>
        <taxon>Desulfovibrionia</taxon>
        <taxon>Desulfovibrionales</taxon>
        <taxon>Desulfovibrionaceae</taxon>
        <taxon>Desulfobaculum</taxon>
    </lineage>
</organism>
<feature type="coiled-coil region" evidence="1">
    <location>
        <begin position="32"/>
        <end position="80"/>
    </location>
</feature>
<dbReference type="Proteomes" id="UP000580856">
    <property type="component" value="Unassembled WGS sequence"/>
</dbReference>
<reference evidence="2 3" key="1">
    <citation type="submission" date="2020-03" db="EMBL/GenBank/DDBJ databases">
        <title>Genomic Encyclopedia of Type Strains, Phase IV (KMG-IV): sequencing the most valuable type-strain genomes for metagenomic binning, comparative biology and taxonomic classification.</title>
        <authorList>
            <person name="Goeker M."/>
        </authorList>
    </citation>
    <scope>NUCLEOTIDE SEQUENCE [LARGE SCALE GENOMIC DNA]</scope>
    <source>
        <strain evidence="2 3">DSM 24233</strain>
    </source>
</reference>
<keyword evidence="3" id="KW-1185">Reference proteome</keyword>
<sequence length="148" mass="16748">MNFVVVCVVMLAGAIAFSLYVRGARARYIARIQTLRLQARRKETELGDVRNDLAVRRENVRLLEKQLEKLRWEGERERRAAEEAASNVEKTPLSVLQSMGRITAEDLARAEEFRTRSGSESTIEEILVLLEIVSPEEVHSAKVAARKG</sequence>
<keyword evidence="1" id="KW-0175">Coiled coil</keyword>
<evidence type="ECO:0000313" key="2">
    <source>
        <dbReference type="EMBL" id="NJB68612.1"/>
    </source>
</evidence>
<evidence type="ECO:0000256" key="1">
    <source>
        <dbReference type="SAM" id="Coils"/>
    </source>
</evidence>
<accession>A0A846QQ32</accession>
<protein>
    <submittedName>
        <fullName evidence="2">Uncharacterized protein</fullName>
    </submittedName>
</protein>
<name>A0A846QQ32_9BACT</name>
<proteinExistence type="predicted"/>
<dbReference type="EMBL" id="JAATJA010000002">
    <property type="protein sequence ID" value="NJB68612.1"/>
    <property type="molecule type" value="Genomic_DNA"/>
</dbReference>
<dbReference type="AlphaFoldDB" id="A0A846QQ32"/>
<evidence type="ECO:0000313" key="3">
    <source>
        <dbReference type="Proteomes" id="UP000580856"/>
    </source>
</evidence>
<gene>
    <name evidence="2" type="ORF">GGQ74_002285</name>
</gene>